<evidence type="ECO:0000313" key="2">
    <source>
        <dbReference type="Proteomes" id="UP000237105"/>
    </source>
</evidence>
<name>A0A2P5C1Y0_PARAD</name>
<dbReference type="AlphaFoldDB" id="A0A2P5C1Y0"/>
<keyword evidence="2" id="KW-1185">Reference proteome</keyword>
<feature type="non-terminal residue" evidence="1">
    <location>
        <position position="1"/>
    </location>
</feature>
<dbReference type="Proteomes" id="UP000237105">
    <property type="component" value="Unassembled WGS sequence"/>
</dbReference>
<organism evidence="1 2">
    <name type="scientific">Parasponia andersonii</name>
    <name type="common">Sponia andersonii</name>
    <dbReference type="NCBI Taxonomy" id="3476"/>
    <lineage>
        <taxon>Eukaryota</taxon>
        <taxon>Viridiplantae</taxon>
        <taxon>Streptophyta</taxon>
        <taxon>Embryophyta</taxon>
        <taxon>Tracheophyta</taxon>
        <taxon>Spermatophyta</taxon>
        <taxon>Magnoliopsida</taxon>
        <taxon>eudicotyledons</taxon>
        <taxon>Gunneridae</taxon>
        <taxon>Pentapetalae</taxon>
        <taxon>rosids</taxon>
        <taxon>fabids</taxon>
        <taxon>Rosales</taxon>
        <taxon>Cannabaceae</taxon>
        <taxon>Parasponia</taxon>
    </lineage>
</organism>
<proteinExistence type="predicted"/>
<protein>
    <submittedName>
        <fullName evidence="1">Uncharacterized protein</fullName>
    </submittedName>
</protein>
<comment type="caution">
    <text evidence="1">The sequence shown here is derived from an EMBL/GenBank/DDBJ whole genome shotgun (WGS) entry which is preliminary data.</text>
</comment>
<gene>
    <name evidence="1" type="ORF">PanWU01x14_190110</name>
</gene>
<sequence>KIFLFLYLKKIIIKKLPNSTTVISISITLSSTFLVSSLSYQLCERILIFSFSSYTKHTVDCSHLPNQENPQSYGILKVTSLVQKGEVKITTNFLSEIKKKKRSLPTSKKPALIF</sequence>
<accession>A0A2P5C1Y0</accession>
<dbReference type="EMBL" id="JXTB01000186">
    <property type="protein sequence ID" value="PON55083.1"/>
    <property type="molecule type" value="Genomic_DNA"/>
</dbReference>
<evidence type="ECO:0000313" key="1">
    <source>
        <dbReference type="EMBL" id="PON55083.1"/>
    </source>
</evidence>
<reference evidence="2" key="1">
    <citation type="submission" date="2016-06" db="EMBL/GenBank/DDBJ databases">
        <title>Parallel loss of symbiosis genes in relatives of nitrogen-fixing non-legume Parasponia.</title>
        <authorList>
            <person name="Van Velzen R."/>
            <person name="Holmer R."/>
            <person name="Bu F."/>
            <person name="Rutten L."/>
            <person name="Van Zeijl A."/>
            <person name="Liu W."/>
            <person name="Santuari L."/>
            <person name="Cao Q."/>
            <person name="Sharma T."/>
            <person name="Shen D."/>
            <person name="Roswanjaya Y."/>
            <person name="Wardhani T."/>
            <person name="Kalhor M.S."/>
            <person name="Jansen J."/>
            <person name="Van den Hoogen J."/>
            <person name="Gungor B."/>
            <person name="Hartog M."/>
            <person name="Hontelez J."/>
            <person name="Verver J."/>
            <person name="Yang W.-C."/>
            <person name="Schijlen E."/>
            <person name="Repin R."/>
            <person name="Schilthuizen M."/>
            <person name="Schranz E."/>
            <person name="Heidstra R."/>
            <person name="Miyata K."/>
            <person name="Fedorova E."/>
            <person name="Kohlen W."/>
            <person name="Bisseling T."/>
            <person name="Smit S."/>
            <person name="Geurts R."/>
        </authorList>
    </citation>
    <scope>NUCLEOTIDE SEQUENCE [LARGE SCALE GENOMIC DNA]</scope>
    <source>
        <strain evidence="2">cv. WU1-14</strain>
    </source>
</reference>